<dbReference type="InterPro" id="IPR012337">
    <property type="entry name" value="RNaseH-like_sf"/>
</dbReference>
<evidence type="ECO:0008006" key="3">
    <source>
        <dbReference type="Google" id="ProtNLM"/>
    </source>
</evidence>
<dbReference type="SUPFAM" id="SSF53098">
    <property type="entry name" value="Ribonuclease H-like"/>
    <property type="match status" value="1"/>
</dbReference>
<dbReference type="Proteomes" id="UP001159363">
    <property type="component" value="Chromosome 4"/>
</dbReference>
<comment type="caution">
    <text evidence="1">The sequence shown here is derived from an EMBL/GenBank/DDBJ whole genome shotgun (WGS) entry which is preliminary data.</text>
</comment>
<proteinExistence type="predicted"/>
<reference evidence="1 2" key="1">
    <citation type="submission" date="2023-02" db="EMBL/GenBank/DDBJ databases">
        <title>LHISI_Scaffold_Assembly.</title>
        <authorList>
            <person name="Stuart O.P."/>
            <person name="Cleave R."/>
            <person name="Magrath M.J.L."/>
            <person name="Mikheyev A.S."/>
        </authorList>
    </citation>
    <scope>NUCLEOTIDE SEQUENCE [LARGE SCALE GENOMIC DNA]</scope>
    <source>
        <strain evidence="1">Daus_M_001</strain>
        <tissue evidence="1">Leg muscle</tissue>
    </source>
</reference>
<dbReference type="EMBL" id="JARBHB010000005">
    <property type="protein sequence ID" value="KAJ8882860.1"/>
    <property type="molecule type" value="Genomic_DNA"/>
</dbReference>
<evidence type="ECO:0000313" key="2">
    <source>
        <dbReference type="Proteomes" id="UP001159363"/>
    </source>
</evidence>
<protein>
    <recommendedName>
        <fullName evidence="3">Transposase</fullName>
    </recommendedName>
</protein>
<sequence length="242" mass="27569">MGGNVQEVEYPKRKGVVVTDNGKNIVTAGKGTFGPNNHIFCFAHMLALVAKGTAFRVSTRWNSTDVMLQCFIDLSNVIGIRFCILCTLSTEKTPTACKVIHLLSLMRLVSNTLQLRFQTRNKKSQKKLKECVIASIEKRFGVIEKVAIFAMSTLLDHRFKRLHFWSPIATAQAVSCISKVIDEVVKASKTLQKCRYCIFKCSCRYRPDLNDLWFEHDSTVFNNPAEEENHLLMRYLQHFNSA</sequence>
<keyword evidence="2" id="KW-1185">Reference proteome</keyword>
<gene>
    <name evidence="1" type="ORF">PR048_014674</name>
</gene>
<evidence type="ECO:0000313" key="1">
    <source>
        <dbReference type="EMBL" id="KAJ8882860.1"/>
    </source>
</evidence>
<name>A0ABQ9HF18_9NEOP</name>
<accession>A0ABQ9HF18</accession>
<organism evidence="1 2">
    <name type="scientific">Dryococelus australis</name>
    <dbReference type="NCBI Taxonomy" id="614101"/>
    <lineage>
        <taxon>Eukaryota</taxon>
        <taxon>Metazoa</taxon>
        <taxon>Ecdysozoa</taxon>
        <taxon>Arthropoda</taxon>
        <taxon>Hexapoda</taxon>
        <taxon>Insecta</taxon>
        <taxon>Pterygota</taxon>
        <taxon>Neoptera</taxon>
        <taxon>Polyneoptera</taxon>
        <taxon>Phasmatodea</taxon>
        <taxon>Verophasmatodea</taxon>
        <taxon>Anareolatae</taxon>
        <taxon>Phasmatidae</taxon>
        <taxon>Eurycanthinae</taxon>
        <taxon>Dryococelus</taxon>
    </lineage>
</organism>